<accession>A0A1B7KMD8</accession>
<sequence length="183" mass="20998">MSIYNYEVKKPNGETVSLSDYKGKVLLIVNTASRCGFTPQFQDLQKLYEKYHKYGFEILGFPCNQFGGQEPGSSQDAVAFCQRNYGVTFPIFAKIEVNGDNAHPLFQYLKKEAPFKGFDETSANGKILKLMIMEKNPEWLVGDEIKWNFTKFLINREGKVVRRYEPIEEPIDFEQDVATLVNA</sequence>
<dbReference type="InterPro" id="IPR000889">
    <property type="entry name" value="Glutathione_peroxidase"/>
</dbReference>
<dbReference type="FunFam" id="3.40.30.10:FF:000010">
    <property type="entry name" value="Glutathione peroxidase"/>
    <property type="match status" value="1"/>
</dbReference>
<dbReference type="InterPro" id="IPR029759">
    <property type="entry name" value="GPX_AS"/>
</dbReference>
<evidence type="ECO:0000313" key="6">
    <source>
        <dbReference type="EMBL" id="OAT71254.1"/>
    </source>
</evidence>
<keyword evidence="2 5" id="KW-0575">Peroxidase</keyword>
<dbReference type="PROSITE" id="PS00763">
    <property type="entry name" value="GLUTATHIONE_PEROXID_2"/>
    <property type="match status" value="1"/>
</dbReference>
<dbReference type="GO" id="GO:0004601">
    <property type="term" value="F:peroxidase activity"/>
    <property type="evidence" value="ECO:0007669"/>
    <property type="project" value="UniProtKB-KW"/>
</dbReference>
<dbReference type="PROSITE" id="PS00460">
    <property type="entry name" value="GLUTATHIONE_PEROXID_1"/>
    <property type="match status" value="1"/>
</dbReference>
<evidence type="ECO:0000256" key="4">
    <source>
        <dbReference type="PIRSR" id="PIRSR000303-1"/>
    </source>
</evidence>
<dbReference type="PRINTS" id="PR01011">
    <property type="entry name" value="GLUTPROXDASE"/>
</dbReference>
<protein>
    <recommendedName>
        <fullName evidence="5">Glutathione peroxidase</fullName>
    </recommendedName>
</protein>
<keyword evidence="3 5" id="KW-0560">Oxidoreductase</keyword>
<dbReference type="PANTHER" id="PTHR11592:SF78">
    <property type="entry name" value="GLUTATHIONE PEROXIDASE"/>
    <property type="match status" value="1"/>
</dbReference>
<dbReference type="AlphaFoldDB" id="A0A1B7KMD8"/>
<gene>
    <name evidence="6" type="ORF">A7K69_15850</name>
</gene>
<evidence type="ECO:0000256" key="1">
    <source>
        <dbReference type="ARBA" id="ARBA00006926"/>
    </source>
</evidence>
<dbReference type="Gene3D" id="3.40.30.10">
    <property type="entry name" value="Glutaredoxin"/>
    <property type="match status" value="1"/>
</dbReference>
<organism evidence="6 7">
    <name type="scientific">Parageobacillus thermoglucosidasius</name>
    <name type="common">Geobacillus thermoglucosidasius</name>
    <dbReference type="NCBI Taxonomy" id="1426"/>
    <lineage>
        <taxon>Bacteria</taxon>
        <taxon>Bacillati</taxon>
        <taxon>Bacillota</taxon>
        <taxon>Bacilli</taxon>
        <taxon>Bacillales</taxon>
        <taxon>Anoxybacillaceae</taxon>
        <taxon>Parageobacillus</taxon>
    </lineage>
</organism>
<evidence type="ECO:0000256" key="3">
    <source>
        <dbReference type="ARBA" id="ARBA00023002"/>
    </source>
</evidence>
<evidence type="ECO:0000256" key="5">
    <source>
        <dbReference type="RuleBase" id="RU000499"/>
    </source>
</evidence>
<dbReference type="InterPro" id="IPR036249">
    <property type="entry name" value="Thioredoxin-like_sf"/>
</dbReference>
<dbReference type="SUPFAM" id="SSF52833">
    <property type="entry name" value="Thioredoxin-like"/>
    <property type="match status" value="1"/>
</dbReference>
<proteinExistence type="inferred from homology"/>
<dbReference type="RefSeq" id="WP_064553741.1">
    <property type="nucleotide sequence ID" value="NZ_LXMA01000044.1"/>
</dbReference>
<evidence type="ECO:0000313" key="7">
    <source>
        <dbReference type="Proteomes" id="UP000078290"/>
    </source>
</evidence>
<dbReference type="OrthoDB" id="9789406at2"/>
<reference evidence="7" key="1">
    <citation type="submission" date="2016-05" db="EMBL/GenBank/DDBJ databases">
        <authorList>
            <person name="Wang W."/>
            <person name="Zhu L."/>
        </authorList>
    </citation>
    <scope>NUCLEOTIDE SEQUENCE [LARGE SCALE GENOMIC DNA]</scope>
    <source>
        <strain evidence="7">W-2</strain>
    </source>
</reference>
<dbReference type="CDD" id="cd00340">
    <property type="entry name" value="GSH_Peroxidase"/>
    <property type="match status" value="1"/>
</dbReference>
<dbReference type="Proteomes" id="UP000078290">
    <property type="component" value="Unassembled WGS sequence"/>
</dbReference>
<dbReference type="InterPro" id="IPR029760">
    <property type="entry name" value="GPX_CS"/>
</dbReference>
<feature type="active site" evidence="4">
    <location>
        <position position="35"/>
    </location>
</feature>
<dbReference type="PIRSF" id="PIRSF000303">
    <property type="entry name" value="Glutathion_perox"/>
    <property type="match status" value="1"/>
</dbReference>
<comment type="similarity">
    <text evidence="1 5">Belongs to the glutathione peroxidase family.</text>
</comment>
<dbReference type="PROSITE" id="PS51355">
    <property type="entry name" value="GLUTATHIONE_PEROXID_3"/>
    <property type="match status" value="1"/>
</dbReference>
<comment type="caution">
    <text evidence="6">The sequence shown here is derived from an EMBL/GenBank/DDBJ whole genome shotgun (WGS) entry which is preliminary data.</text>
</comment>
<dbReference type="GO" id="GO:0034599">
    <property type="term" value="P:cellular response to oxidative stress"/>
    <property type="evidence" value="ECO:0007669"/>
    <property type="project" value="TreeGrafter"/>
</dbReference>
<dbReference type="Pfam" id="PF00255">
    <property type="entry name" value="GSHPx"/>
    <property type="match status" value="1"/>
</dbReference>
<dbReference type="EMBL" id="LXMA01000044">
    <property type="protein sequence ID" value="OAT71254.1"/>
    <property type="molecule type" value="Genomic_DNA"/>
</dbReference>
<dbReference type="PANTHER" id="PTHR11592">
    <property type="entry name" value="GLUTATHIONE PEROXIDASE"/>
    <property type="match status" value="1"/>
</dbReference>
<evidence type="ECO:0000256" key="2">
    <source>
        <dbReference type="ARBA" id="ARBA00022559"/>
    </source>
</evidence>
<name>A0A1B7KMD8_PARTM</name>